<protein>
    <submittedName>
        <fullName evidence="1">Uncharacterized protein</fullName>
    </submittedName>
</protein>
<sequence length="83" mass="10139">MRAYIKLWGHEHLIQAVSWYNNKITCISLEDENREYRTIFDFSTISEEKQLDRSNKEERLRTDLNKEIYWKDSNKKMPLAEDI</sequence>
<organism evidence="1 2">
    <name type="scientific">Oceanobacillus kapialis</name>
    <dbReference type="NCBI Taxonomy" id="481353"/>
    <lineage>
        <taxon>Bacteria</taxon>
        <taxon>Bacillati</taxon>
        <taxon>Bacillota</taxon>
        <taxon>Bacilli</taxon>
        <taxon>Bacillales</taxon>
        <taxon>Bacillaceae</taxon>
        <taxon>Oceanobacillus</taxon>
    </lineage>
</organism>
<dbReference type="Proteomes" id="UP001597451">
    <property type="component" value="Unassembled WGS sequence"/>
</dbReference>
<comment type="caution">
    <text evidence="1">The sequence shown here is derived from an EMBL/GenBank/DDBJ whole genome shotgun (WGS) entry which is preliminary data.</text>
</comment>
<proteinExistence type="predicted"/>
<keyword evidence="2" id="KW-1185">Reference proteome</keyword>
<dbReference type="EMBL" id="JBHUMX010000019">
    <property type="protein sequence ID" value="MFD2628812.1"/>
    <property type="molecule type" value="Genomic_DNA"/>
</dbReference>
<dbReference type="RefSeq" id="WP_379561559.1">
    <property type="nucleotide sequence ID" value="NZ_JBHUMX010000019.1"/>
</dbReference>
<name>A0ABW5PZM4_9BACI</name>
<reference evidence="2" key="1">
    <citation type="journal article" date="2019" name="Int. J. Syst. Evol. Microbiol.">
        <title>The Global Catalogue of Microorganisms (GCM) 10K type strain sequencing project: providing services to taxonomists for standard genome sequencing and annotation.</title>
        <authorList>
            <consortium name="The Broad Institute Genomics Platform"/>
            <consortium name="The Broad Institute Genome Sequencing Center for Infectious Disease"/>
            <person name="Wu L."/>
            <person name="Ma J."/>
        </authorList>
    </citation>
    <scope>NUCLEOTIDE SEQUENCE [LARGE SCALE GENOMIC DNA]</scope>
    <source>
        <strain evidence="2">TISTR 1858</strain>
    </source>
</reference>
<gene>
    <name evidence="1" type="ORF">ACFSUN_08430</name>
</gene>
<evidence type="ECO:0000313" key="1">
    <source>
        <dbReference type="EMBL" id="MFD2628812.1"/>
    </source>
</evidence>
<evidence type="ECO:0000313" key="2">
    <source>
        <dbReference type="Proteomes" id="UP001597451"/>
    </source>
</evidence>
<accession>A0ABW5PZM4</accession>